<dbReference type="CTD" id="10244"/>
<dbReference type="InterPro" id="IPR011043">
    <property type="entry name" value="Gal_Oxase/kelch_b-propeller"/>
</dbReference>
<name>A0A3B3RPB8_9TELE</name>
<organism evidence="5 6">
    <name type="scientific">Paramormyrops kingsleyae</name>
    <dbReference type="NCBI Taxonomy" id="1676925"/>
    <lineage>
        <taxon>Eukaryota</taxon>
        <taxon>Metazoa</taxon>
        <taxon>Chordata</taxon>
        <taxon>Craniata</taxon>
        <taxon>Vertebrata</taxon>
        <taxon>Euteleostomi</taxon>
        <taxon>Actinopterygii</taxon>
        <taxon>Neopterygii</taxon>
        <taxon>Teleostei</taxon>
        <taxon>Osteoglossocephala</taxon>
        <taxon>Osteoglossomorpha</taxon>
        <taxon>Osteoglossiformes</taxon>
        <taxon>Mormyridae</taxon>
        <taxon>Paramormyrops</taxon>
    </lineage>
</organism>
<keyword evidence="2" id="KW-0677">Repeat</keyword>
<dbReference type="GeneTree" id="ENSGT00940000158763"/>
<evidence type="ECO:0000256" key="3">
    <source>
        <dbReference type="ARBA" id="ARBA00037224"/>
    </source>
</evidence>
<proteinExistence type="predicted"/>
<protein>
    <recommendedName>
        <fullName evidence="4">Rab9 effector protein with kelch motifs</fullName>
    </recommendedName>
</protein>
<dbReference type="SUPFAM" id="SSF50965">
    <property type="entry name" value="Galactose oxidase, central domain"/>
    <property type="match status" value="1"/>
</dbReference>
<dbReference type="AlphaFoldDB" id="A0A3B3RPB8"/>
<dbReference type="Gene3D" id="2.120.10.80">
    <property type="entry name" value="Kelch-type beta propeller"/>
    <property type="match status" value="2"/>
</dbReference>
<comment type="function">
    <text evidence="3">Rab9 effector required for endosome to trans-Golgi network (TGN) transport.</text>
</comment>
<sequence>MELLPVLEPEDEPREGVWYALIPRGGGPGVSVGHTCTYIPSSDDGKGKILIVGGANPNGSFSDCHVIDLDRHEWDAPEWDGLSARYEHCSFVPASSPRSLCVFAGAQQSGNRNSIQSINVEEATSWRNVPVTGIPPSSRTYHTNSSCAGDKLFVFSGGEAGAAPVNDPQLHVFDAGSSTWSQSETHGRAPSARHGHAVVTVGSKLYVHGGLSGDKFHSDMFSLDTLTMTWERVRTRGDAPPAVASHSAVAVGKNIYVFGGMTPAGATNSMYRFHTDRQRWALMKFRGHLPPNRLDHSMCVVPWHLRAESSGGEKPAGTPKPDTVHLCFAFGGMDTQGVIHSDCVVTVLM</sequence>
<evidence type="ECO:0000256" key="4">
    <source>
        <dbReference type="ARBA" id="ARBA00039295"/>
    </source>
</evidence>
<dbReference type="InterPro" id="IPR052124">
    <property type="entry name" value="Rab9_kelch_effector"/>
</dbReference>
<dbReference type="PANTHER" id="PTHR46647:SF1">
    <property type="entry name" value="RAB9 EFFECTOR PROTEIN WITH KELCH MOTIFS"/>
    <property type="match status" value="1"/>
</dbReference>
<dbReference type="Ensembl" id="ENSPKIT00000001024.1">
    <property type="protein sequence ID" value="ENSPKIP00000020407.1"/>
    <property type="gene ID" value="ENSPKIG00000005203.1"/>
</dbReference>
<reference evidence="5" key="1">
    <citation type="submission" date="2025-05" db="UniProtKB">
        <authorList>
            <consortium name="Ensembl"/>
        </authorList>
    </citation>
    <scope>IDENTIFICATION</scope>
</reference>
<evidence type="ECO:0000256" key="1">
    <source>
        <dbReference type="ARBA" id="ARBA00022441"/>
    </source>
</evidence>
<evidence type="ECO:0000256" key="2">
    <source>
        <dbReference type="ARBA" id="ARBA00022737"/>
    </source>
</evidence>
<dbReference type="Pfam" id="PF24681">
    <property type="entry name" value="Kelch_KLHDC2_KLHL20_DRC7"/>
    <property type="match status" value="1"/>
</dbReference>
<keyword evidence="1" id="KW-0880">Kelch repeat</keyword>
<accession>A0A3B3RPB8</accession>
<evidence type="ECO:0000313" key="5">
    <source>
        <dbReference type="Ensembl" id="ENSPKIP00000020427.1"/>
    </source>
</evidence>
<dbReference type="PANTHER" id="PTHR46647">
    <property type="entry name" value="RAB9 EFFECTOR PROTEIN WITH KELCH MOTIFS"/>
    <property type="match status" value="1"/>
</dbReference>
<dbReference type="STRING" id="1676925.ENSPKIP00000020407"/>
<dbReference type="Proteomes" id="UP000261540">
    <property type="component" value="Unplaced"/>
</dbReference>
<keyword evidence="6" id="KW-1185">Reference proteome</keyword>
<evidence type="ECO:0000313" key="6">
    <source>
        <dbReference type="Proteomes" id="UP000261540"/>
    </source>
</evidence>
<dbReference type="InterPro" id="IPR015915">
    <property type="entry name" value="Kelch-typ_b-propeller"/>
</dbReference>
<dbReference type="Ensembl" id="ENSPKIT00000001044.1">
    <property type="protein sequence ID" value="ENSPKIP00000020427.1"/>
    <property type="gene ID" value="ENSPKIG00000005203.1"/>
</dbReference>